<sequence length="427" mass="49731">MTLKNKLNRFKKHMVNIEEDHKAANIDSLSEMKIVETIGIPHREKWTEFQAKPFYFDNQYSIIREVSYPLDYLHGFHRFNELYDVVDLWGKKAVEHPLSFSKEEPSRMVFFDTETTGLGGGVGNTIFLIGYAQVFSDYVVVKQHFLPSPSNEVALYQGFLTDIGDYQSMKLTTYNGKAFDWPQIKTRHTLLRDTVPKLPAFGHFDLLHAARRLWKNNLPSVRLSIVEKEILNIKRDHDVPGYLAPMLYFDFLKDHNPKGLEGVFIHNEIDVLSLITLYIHIAKKLLIIPTIYTSMEEKYEIARWYEAVGQINLAISLYENLAYSSNQVANNAAKALGGLYKKQKRYEKASQIWTRLIESNSAVDVEIATELSKLYEHQHKDYEKALYYATMSYNAWKNKKRIIRTAARQEKTAFLKRIERLQEKINS</sequence>
<keyword evidence="2" id="KW-0378">Hydrolase</keyword>
<protein>
    <submittedName>
        <fullName evidence="2">Putative exonuclease</fullName>
    </submittedName>
</protein>
<dbReference type="RefSeq" id="WP_035197230.1">
    <property type="nucleotide sequence ID" value="NZ_JJRY01000018.1"/>
</dbReference>
<dbReference type="SUPFAM" id="SSF53098">
    <property type="entry name" value="Ribonuclease H-like"/>
    <property type="match status" value="1"/>
</dbReference>
<dbReference type="PANTHER" id="PTHR38462">
    <property type="entry name" value="EXONUCLEASE-LIKE PROTEIN"/>
    <property type="match status" value="1"/>
</dbReference>
<organism evidence="2 3">
    <name type="scientific">Schinkia azotoformans MEV2011</name>
    <dbReference type="NCBI Taxonomy" id="1348973"/>
    <lineage>
        <taxon>Bacteria</taxon>
        <taxon>Bacillati</taxon>
        <taxon>Bacillota</taxon>
        <taxon>Bacilli</taxon>
        <taxon>Bacillales</taxon>
        <taxon>Bacillaceae</taxon>
        <taxon>Calidifontibacillus/Schinkia group</taxon>
        <taxon>Schinkia</taxon>
    </lineage>
</organism>
<accession>A0A072NUY5</accession>
<gene>
    <name evidence="2" type="ORF">M670_03646</name>
</gene>
<dbReference type="OrthoDB" id="9790530at2"/>
<evidence type="ECO:0000313" key="3">
    <source>
        <dbReference type="Proteomes" id="UP000027936"/>
    </source>
</evidence>
<dbReference type="Proteomes" id="UP000027936">
    <property type="component" value="Unassembled WGS sequence"/>
</dbReference>
<dbReference type="Pfam" id="PF13482">
    <property type="entry name" value="RNase_H_2"/>
    <property type="match status" value="1"/>
</dbReference>
<dbReference type="PATRIC" id="fig|1348973.3.peg.3523"/>
<name>A0A072NUY5_SCHAZ</name>
<dbReference type="InterPro" id="IPR036397">
    <property type="entry name" value="RNaseH_sf"/>
</dbReference>
<dbReference type="InterPro" id="IPR038720">
    <property type="entry name" value="YprB_RNase_H-like_dom"/>
</dbReference>
<dbReference type="InterPro" id="IPR012337">
    <property type="entry name" value="RNaseH-like_sf"/>
</dbReference>
<dbReference type="AlphaFoldDB" id="A0A072NUY5"/>
<evidence type="ECO:0000259" key="1">
    <source>
        <dbReference type="Pfam" id="PF13482"/>
    </source>
</evidence>
<proteinExistence type="predicted"/>
<feature type="domain" description="YprB ribonuclease H-like" evidence="1">
    <location>
        <begin position="109"/>
        <end position="281"/>
    </location>
</feature>
<dbReference type="EMBL" id="JJRY01000018">
    <property type="protein sequence ID" value="KEF37055.1"/>
    <property type="molecule type" value="Genomic_DNA"/>
</dbReference>
<keyword evidence="2" id="KW-0269">Exonuclease</keyword>
<dbReference type="GO" id="GO:0003676">
    <property type="term" value="F:nucleic acid binding"/>
    <property type="evidence" value="ECO:0007669"/>
    <property type="project" value="InterPro"/>
</dbReference>
<dbReference type="Gene3D" id="3.30.420.10">
    <property type="entry name" value="Ribonuclease H-like superfamily/Ribonuclease H"/>
    <property type="match status" value="1"/>
</dbReference>
<keyword evidence="2" id="KW-0540">Nuclease</keyword>
<comment type="caution">
    <text evidence="2">The sequence shown here is derived from an EMBL/GenBank/DDBJ whole genome shotgun (WGS) entry which is preliminary data.</text>
</comment>
<dbReference type="PANTHER" id="PTHR38462:SF1">
    <property type="entry name" value="YPRB RIBONUCLEASE H-LIKE DOMAIN-CONTAINING PROTEIN"/>
    <property type="match status" value="1"/>
</dbReference>
<evidence type="ECO:0000313" key="2">
    <source>
        <dbReference type="EMBL" id="KEF37055.1"/>
    </source>
</evidence>
<dbReference type="InterPro" id="IPR011990">
    <property type="entry name" value="TPR-like_helical_dom_sf"/>
</dbReference>
<dbReference type="GO" id="GO:0004527">
    <property type="term" value="F:exonuclease activity"/>
    <property type="evidence" value="ECO:0007669"/>
    <property type="project" value="UniProtKB-KW"/>
</dbReference>
<reference evidence="2 3" key="1">
    <citation type="submission" date="2014-04" db="EMBL/GenBank/DDBJ databases">
        <title>Draft genome sequence of Bacillus azotoformans MEV2011, a (co-) denitrifying strain unable to grow in the presence of oxygen.</title>
        <authorList>
            <person name="Nielsen M."/>
            <person name="Schreiber L."/>
            <person name="Finster K."/>
            <person name="Schramm A."/>
        </authorList>
    </citation>
    <scope>NUCLEOTIDE SEQUENCE [LARGE SCALE GENOMIC DNA]</scope>
    <source>
        <strain evidence="2 3">MEV2011</strain>
    </source>
</reference>
<dbReference type="SUPFAM" id="SSF48452">
    <property type="entry name" value="TPR-like"/>
    <property type="match status" value="1"/>
</dbReference>
<dbReference type="Gene3D" id="1.25.40.10">
    <property type="entry name" value="Tetratricopeptide repeat domain"/>
    <property type="match status" value="1"/>
</dbReference>